<feature type="compositionally biased region" description="Basic and acidic residues" evidence="1">
    <location>
        <begin position="364"/>
        <end position="374"/>
    </location>
</feature>
<organism evidence="2 3">
    <name type="scientific">Durusdinium trenchii</name>
    <dbReference type="NCBI Taxonomy" id="1381693"/>
    <lineage>
        <taxon>Eukaryota</taxon>
        <taxon>Sar</taxon>
        <taxon>Alveolata</taxon>
        <taxon>Dinophyceae</taxon>
        <taxon>Suessiales</taxon>
        <taxon>Symbiodiniaceae</taxon>
        <taxon>Durusdinium</taxon>
    </lineage>
</organism>
<feature type="compositionally biased region" description="Basic and acidic residues" evidence="1">
    <location>
        <begin position="324"/>
        <end position="336"/>
    </location>
</feature>
<keyword evidence="3" id="KW-1185">Reference proteome</keyword>
<dbReference type="Proteomes" id="UP001642484">
    <property type="component" value="Unassembled WGS sequence"/>
</dbReference>
<protein>
    <submittedName>
        <fullName evidence="2">Uncharacterized protein</fullName>
    </submittedName>
</protein>
<evidence type="ECO:0000256" key="1">
    <source>
        <dbReference type="SAM" id="MobiDB-lite"/>
    </source>
</evidence>
<feature type="region of interest" description="Disordered" evidence="1">
    <location>
        <begin position="322"/>
        <end position="455"/>
    </location>
</feature>
<evidence type="ECO:0000313" key="3">
    <source>
        <dbReference type="Proteomes" id="UP001642484"/>
    </source>
</evidence>
<gene>
    <name evidence="2" type="ORF">CCMP2556_LOCUS1134</name>
</gene>
<dbReference type="EMBL" id="CAXAMN010000359">
    <property type="protein sequence ID" value="CAK8988103.1"/>
    <property type="molecule type" value="Genomic_DNA"/>
</dbReference>
<accession>A0ABP0HEE2</accession>
<name>A0ABP0HEE2_9DINO</name>
<feature type="compositionally biased region" description="Low complexity" evidence="1">
    <location>
        <begin position="431"/>
        <end position="441"/>
    </location>
</feature>
<feature type="region of interest" description="Disordered" evidence="1">
    <location>
        <begin position="523"/>
        <end position="559"/>
    </location>
</feature>
<sequence length="674" mass="75704">MLLAKVEDGDPKAAKSSRDLIWECFQQVTANTNLGTWLNDEYGLGQETAEKQQPSALDMVGIFDQAVAAFFQRNGRKVSFQSALNSCIADFNKSVKVRKFKVDTLKRKIITNLLKVPKESVAILAAHYDLHRHSSSGFPYEVVANGHFVPQNDRCELSRYRGKAVWKEILDITPDVCTLYFNRVHTMFNSAVTGDFTSKMKKQQQLSLDTHENMIDGICLWVWLRPKIEALVSAEYMTKLEDMFFQGTLVGSSDEEPTVLPTMPNLMDQPTFCGEEQPTLFHDEASTDEDDKAEKLLEQQFAEVSQEQKRAKFRKLWHQCATKPDQDLHKPKDDARGQSALPQENRQRPGCQVKQVDGLTGEEQVSHRDGHAEQPDGQEQDVPEALPPVHQDLQGPLRQGGQQHDEMQMPLPVDQSAHQPNAKVPKDGQVSSSKSSSSSQMPQPPNPQKKFIPTPGNAQEERLTLDTDLNVVCKAAQAEWDWQRIPFILEAMGQSKEAFVVNAQAKSKNAWLASQQAAMLAFKSKNKKDEKDEDEDDEAKDEDNDMGDAEDGDDMGLGTLPTTNALSDFQYNFEAELRQPSRNLLVKDLMICFDPSTVYGNRAAFMKGMMITAKHASPGGNVFWKSPLWKRGVIGDVAMLARAEMYKPPCQETIEVKMNAAFTDCQEAKQVSWI</sequence>
<reference evidence="2 3" key="1">
    <citation type="submission" date="2024-02" db="EMBL/GenBank/DDBJ databases">
        <authorList>
            <person name="Chen Y."/>
            <person name="Shah S."/>
            <person name="Dougan E. K."/>
            <person name="Thang M."/>
            <person name="Chan C."/>
        </authorList>
    </citation>
    <scope>NUCLEOTIDE SEQUENCE [LARGE SCALE GENOMIC DNA]</scope>
</reference>
<feature type="compositionally biased region" description="Acidic residues" evidence="1">
    <location>
        <begin position="531"/>
        <end position="554"/>
    </location>
</feature>
<proteinExistence type="predicted"/>
<comment type="caution">
    <text evidence="2">The sequence shown here is derived from an EMBL/GenBank/DDBJ whole genome shotgun (WGS) entry which is preliminary data.</text>
</comment>
<evidence type="ECO:0000313" key="2">
    <source>
        <dbReference type="EMBL" id="CAK8988103.1"/>
    </source>
</evidence>